<sequence>MLDGFDELLQAVGVSHTDYLRKVADFQRREAVQGRPVAVLVTSRTAVADRAYVPAGTVVLRLEPFDEPRIEAWLDIWNETNAESFRAAGVAPLSATSVLAQRALAEQPLLLLMLAIYDADGNALQKLGADIGQYELYDRLLTTFARREVEKHRAGLSEADLHLAVEEELRTLSVVAFAMHNRGNLWVTEEELQADLPALFGIPRVPTAGGDLRVPLRAAQLMIGRFFFVHRARAATGADERRETFEFLHATFGEFLIARLTCQVLDSMAAQERATMMSVAAAPVDDDLLHALLSFSPLTFSTAIPGFIEEKIGAELASLTSRLYQAAGEDPPARRHGDYRPRRLPDAARFAAYSANLLLLTLCAVREVSYADLCPTTDDVVAAWRRQTLLWRSQLYGEAWTSLLFTIRVDREWQDGRRAIRLGWFNDEQDTKPIDPYWTYDLRPASTNGFSDSRESPDFFLHRANFECDRIDDVIGHALEPLARSLDASVNTFTAWSPDACSSAVRTLLEAWLLPLQDAGTDEPRGVYERVAGTAVLRSPLWGFDTDLRFAGLVLDRLATDHLVSPELAVQVLERLLGTRRLSGSLALAPHFVRCFLAFAGRESDTDLVLRDLFTDRVDAYLHVMNPADRDPLVEVIIRFQELGIPILGRATSDWHHEAVATTLARRVDLKKRWAALAADDVGDLGARGDAELVEDVADVDRGRLG</sequence>
<protein>
    <submittedName>
        <fullName evidence="1">Uncharacterized protein</fullName>
    </submittedName>
</protein>
<dbReference type="Proteomes" id="UP000198362">
    <property type="component" value="Unassembled WGS sequence"/>
</dbReference>
<keyword evidence="2" id="KW-1185">Reference proteome</keyword>
<name>A0A239NA98_9ACTN</name>
<proteinExistence type="predicted"/>
<evidence type="ECO:0000313" key="1">
    <source>
        <dbReference type="EMBL" id="SNT51917.1"/>
    </source>
</evidence>
<evidence type="ECO:0000313" key="2">
    <source>
        <dbReference type="Proteomes" id="UP000198362"/>
    </source>
</evidence>
<reference evidence="1 2" key="1">
    <citation type="submission" date="2017-06" db="EMBL/GenBank/DDBJ databases">
        <authorList>
            <person name="Kim H.J."/>
            <person name="Triplett B.A."/>
        </authorList>
    </citation>
    <scope>NUCLEOTIDE SEQUENCE [LARGE SCALE GENOMIC DNA]</scope>
    <source>
        <strain evidence="1 2">CGMCC 4.5593</strain>
    </source>
</reference>
<organism evidence="1 2">
    <name type="scientific">Asanoa hainanensis</name>
    <dbReference type="NCBI Taxonomy" id="560556"/>
    <lineage>
        <taxon>Bacteria</taxon>
        <taxon>Bacillati</taxon>
        <taxon>Actinomycetota</taxon>
        <taxon>Actinomycetes</taxon>
        <taxon>Micromonosporales</taxon>
        <taxon>Micromonosporaceae</taxon>
        <taxon>Asanoa</taxon>
    </lineage>
</organism>
<dbReference type="AlphaFoldDB" id="A0A239NA98"/>
<dbReference type="EMBL" id="FZPH01000008">
    <property type="protein sequence ID" value="SNT51917.1"/>
    <property type="molecule type" value="Genomic_DNA"/>
</dbReference>
<dbReference type="RefSeq" id="WP_089251210.1">
    <property type="nucleotide sequence ID" value="NZ_FZPH01000008.1"/>
</dbReference>
<accession>A0A239NA98</accession>
<gene>
    <name evidence="1" type="ORF">SAMN05421812_10875</name>
</gene>